<dbReference type="STRING" id="65393.PCC7424_4120"/>
<keyword evidence="5" id="KW-1185">Reference proteome</keyword>
<organism evidence="4 5">
    <name type="scientific">Gloeothece citriformis (strain PCC 7424)</name>
    <name type="common">Cyanothece sp. (strain PCC 7424)</name>
    <dbReference type="NCBI Taxonomy" id="65393"/>
    <lineage>
        <taxon>Bacteria</taxon>
        <taxon>Bacillati</taxon>
        <taxon>Cyanobacteriota</taxon>
        <taxon>Cyanophyceae</taxon>
        <taxon>Oscillatoriophycideae</taxon>
        <taxon>Chroococcales</taxon>
        <taxon>Aphanothecaceae</taxon>
        <taxon>Gloeothece</taxon>
        <taxon>Gloeothece citriformis</taxon>
    </lineage>
</organism>
<dbReference type="InterPro" id="IPR050721">
    <property type="entry name" value="Trk_Ktr_HKT_K-transport"/>
</dbReference>
<dbReference type="KEGG" id="cyc:PCC7424_4120"/>
<keyword evidence="1" id="KW-0813">Transport</keyword>
<dbReference type="OrthoDB" id="9775180at2"/>
<evidence type="ECO:0000259" key="3">
    <source>
        <dbReference type="PROSITE" id="PS51201"/>
    </source>
</evidence>
<reference evidence="5" key="1">
    <citation type="journal article" date="2011" name="MBio">
        <title>Novel metabolic attributes of the genus Cyanothece, comprising a group of unicellular nitrogen-fixing Cyanobacteria.</title>
        <authorList>
            <person name="Bandyopadhyay A."/>
            <person name="Elvitigala T."/>
            <person name="Welsh E."/>
            <person name="Stockel J."/>
            <person name="Liberton M."/>
            <person name="Min H."/>
            <person name="Sherman L.A."/>
            <person name="Pakrasi H.B."/>
        </authorList>
    </citation>
    <scope>NUCLEOTIDE SEQUENCE [LARGE SCALE GENOMIC DNA]</scope>
    <source>
        <strain evidence="5">PCC 7424</strain>
    </source>
</reference>
<sequence length="132" mass="14422">MYLIIVGAGIVAQHLISLALDQGYRVGVIEKNQDLAQSILKKYDVDVFQGNIAEGGILDEAEADKANAIIATTEDDSVNLMAMLLGKEKGIKTLIAVIQENQHQKMFEHLGVQVIANPEKIIAQRLLSLVQQ</sequence>
<name>B7KLB9_GLOC7</name>
<dbReference type="Pfam" id="PF02254">
    <property type="entry name" value="TrkA_N"/>
    <property type="match status" value="1"/>
</dbReference>
<dbReference type="eggNOG" id="COG0569">
    <property type="taxonomic scope" value="Bacteria"/>
</dbReference>
<gene>
    <name evidence="4" type="ordered locus">PCC7424_4120</name>
</gene>
<dbReference type="InterPro" id="IPR036291">
    <property type="entry name" value="NAD(P)-bd_dom_sf"/>
</dbReference>
<dbReference type="EMBL" id="CP001291">
    <property type="protein sequence ID" value="ACK72491.1"/>
    <property type="molecule type" value="Genomic_DNA"/>
</dbReference>
<evidence type="ECO:0000313" key="5">
    <source>
        <dbReference type="Proteomes" id="UP000002384"/>
    </source>
</evidence>
<dbReference type="AlphaFoldDB" id="B7KLB9"/>
<dbReference type="RefSeq" id="WP_015956076.1">
    <property type="nucleotide sequence ID" value="NC_011729.1"/>
</dbReference>
<evidence type="ECO:0000313" key="4">
    <source>
        <dbReference type="EMBL" id="ACK72491.1"/>
    </source>
</evidence>
<dbReference type="SUPFAM" id="SSF51735">
    <property type="entry name" value="NAD(P)-binding Rossmann-fold domains"/>
    <property type="match status" value="1"/>
</dbReference>
<dbReference type="PROSITE" id="PS51201">
    <property type="entry name" value="RCK_N"/>
    <property type="match status" value="1"/>
</dbReference>
<evidence type="ECO:0000256" key="1">
    <source>
        <dbReference type="ARBA" id="ARBA00022448"/>
    </source>
</evidence>
<dbReference type="GO" id="GO:0006813">
    <property type="term" value="P:potassium ion transport"/>
    <property type="evidence" value="ECO:0007669"/>
    <property type="project" value="InterPro"/>
</dbReference>
<dbReference type="PANTHER" id="PTHR43833">
    <property type="entry name" value="POTASSIUM CHANNEL PROTEIN 2-RELATED-RELATED"/>
    <property type="match status" value="1"/>
</dbReference>
<accession>B7KLB9</accession>
<dbReference type="Proteomes" id="UP000002384">
    <property type="component" value="Chromosome"/>
</dbReference>
<protein>
    <submittedName>
        <fullName evidence="4">TrkA-N domain protein</fullName>
    </submittedName>
</protein>
<keyword evidence="2" id="KW-0406">Ion transport</keyword>
<dbReference type="InterPro" id="IPR003148">
    <property type="entry name" value="RCK_N"/>
</dbReference>
<dbReference type="Gene3D" id="3.40.50.720">
    <property type="entry name" value="NAD(P)-binding Rossmann-like Domain"/>
    <property type="match status" value="1"/>
</dbReference>
<proteinExistence type="predicted"/>
<dbReference type="PANTHER" id="PTHR43833:SF5">
    <property type="entry name" value="TRK SYSTEM POTASSIUM UPTAKE PROTEIN TRKA"/>
    <property type="match status" value="1"/>
</dbReference>
<dbReference type="HOGENOM" id="CLU_1913585_0_0_3"/>
<feature type="domain" description="RCK N-terminal" evidence="3">
    <location>
        <begin position="1"/>
        <end position="116"/>
    </location>
</feature>
<evidence type="ECO:0000256" key="2">
    <source>
        <dbReference type="ARBA" id="ARBA00023065"/>
    </source>
</evidence>